<dbReference type="Proteomes" id="UP001143856">
    <property type="component" value="Unassembled WGS sequence"/>
</dbReference>
<sequence>METDEFQGYAPMAPNHIRLLHLEKEAGAPSIGTLEVVSLEATPPYYALSHYWGTQERNTPVRVGDYTYHVSPDLAIGLRRLQRLASENEEVNPPVEYIWIDNICINQSNIPELSLQVSQMGRIYAQAVRTLAWLGPVLVEPEDGCSIITAGWQLVDKIYEVSKAQYPEAKTLDDIPVQTYSDLDHITSGLPDWDSTLIWVVQEVALSAIDPMLIHGDHSYSWNRLKSAAIWLRRKGYIRGGRTPEQLLNVITMSVLRESVNAARRWPLDALMSITQIKFHATDQRDKLYGLFGLAAETQDAASLPDPLRPNYGKRVAEVYRDVARYLLERNGSLAMVTRARGVSGSLTDAQREHDLGGLPSWCPDWSDFRVFNREIRTSFSWVHYSNTTNTRFGFPDHYNASGSLKLKLASCSATTTNDPSVLRLGVLNADKVARVVPFDEGNLSRRDFDDTFQVIIARIFEAALTLLLEPGDIQNWARQLINSTTAEQYRVSGRGQEEAFKDGASYLYKVLLSNDFFISFFDSRGGSSSSAAMDQLKEAARGGEPKKYEAVARNYCFHRTFMITETKRMGIGPSNMQVGDIVSVIPGGGVPYVLRRHENGWNFVGESYVHGLMNTEAVKAYRKGLIQEVVVDIF</sequence>
<evidence type="ECO:0000313" key="2">
    <source>
        <dbReference type="Proteomes" id="UP001143856"/>
    </source>
</evidence>
<name>A0ACC1P4P3_9PEZI</name>
<keyword evidence="2" id="KW-1185">Reference proteome</keyword>
<organism evidence="1 2">
    <name type="scientific">Xylaria curta</name>
    <dbReference type="NCBI Taxonomy" id="42375"/>
    <lineage>
        <taxon>Eukaryota</taxon>
        <taxon>Fungi</taxon>
        <taxon>Dikarya</taxon>
        <taxon>Ascomycota</taxon>
        <taxon>Pezizomycotina</taxon>
        <taxon>Sordariomycetes</taxon>
        <taxon>Xylariomycetidae</taxon>
        <taxon>Xylariales</taxon>
        <taxon>Xylariaceae</taxon>
        <taxon>Xylaria</taxon>
    </lineage>
</organism>
<comment type="caution">
    <text evidence="1">The sequence shown here is derived from an EMBL/GenBank/DDBJ whole genome shotgun (WGS) entry which is preliminary data.</text>
</comment>
<gene>
    <name evidence="1" type="ORF">NUW58_g4976</name>
</gene>
<accession>A0ACC1P4P3</accession>
<evidence type="ECO:0000313" key="1">
    <source>
        <dbReference type="EMBL" id="KAJ2986540.1"/>
    </source>
</evidence>
<proteinExistence type="predicted"/>
<dbReference type="EMBL" id="JAPDGR010000931">
    <property type="protein sequence ID" value="KAJ2986540.1"/>
    <property type="molecule type" value="Genomic_DNA"/>
</dbReference>
<protein>
    <submittedName>
        <fullName evidence="1">Uncharacterized protein</fullName>
    </submittedName>
</protein>
<reference evidence="1" key="1">
    <citation type="submission" date="2022-10" db="EMBL/GenBank/DDBJ databases">
        <title>Genome Sequence of Xylaria curta.</title>
        <authorList>
            <person name="Buettner E."/>
        </authorList>
    </citation>
    <scope>NUCLEOTIDE SEQUENCE</scope>
    <source>
        <strain evidence="1">Babe10</strain>
    </source>
</reference>